<accession>A0A1G7ATI7</accession>
<gene>
    <name evidence="1" type="ORF">SAMN04488567_1076</name>
</gene>
<dbReference type="Proteomes" id="UP000198922">
    <property type="component" value="Unassembled WGS sequence"/>
</dbReference>
<dbReference type="AlphaFoldDB" id="A0A1G7ATI7"/>
<keyword evidence="2" id="KW-1185">Reference proteome</keyword>
<reference evidence="2" key="1">
    <citation type="submission" date="2016-10" db="EMBL/GenBank/DDBJ databases">
        <authorList>
            <person name="Varghese N."/>
            <person name="Submissions S."/>
        </authorList>
    </citation>
    <scope>NUCLEOTIDE SEQUENCE [LARGE SCALE GENOMIC DNA]</scope>
    <source>
        <strain evidence="2">DSM 21424</strain>
    </source>
</reference>
<evidence type="ECO:0000313" key="2">
    <source>
        <dbReference type="Proteomes" id="UP000198922"/>
    </source>
</evidence>
<protein>
    <submittedName>
        <fullName evidence="1">Outer membrane protein assembly factor BamE, lipoprotein component of the BamABCDE complex</fullName>
    </submittedName>
</protein>
<evidence type="ECO:0000313" key="1">
    <source>
        <dbReference type="EMBL" id="SDE17315.1"/>
    </source>
</evidence>
<proteinExistence type="predicted"/>
<keyword evidence="1" id="KW-0449">Lipoprotein</keyword>
<dbReference type="STRING" id="521013.SAMN04488567_1076"/>
<organism evidence="1 2">
    <name type="scientific">Limimaricola pyoseonensis</name>
    <dbReference type="NCBI Taxonomy" id="521013"/>
    <lineage>
        <taxon>Bacteria</taxon>
        <taxon>Pseudomonadati</taxon>
        <taxon>Pseudomonadota</taxon>
        <taxon>Alphaproteobacteria</taxon>
        <taxon>Rhodobacterales</taxon>
        <taxon>Paracoccaceae</taxon>
        <taxon>Limimaricola</taxon>
    </lineage>
</organism>
<dbReference type="EMBL" id="FNAT01000001">
    <property type="protein sequence ID" value="SDE17315.1"/>
    <property type="molecule type" value="Genomic_DNA"/>
</dbReference>
<sequence>MGQAQMGRATGRETTGTGMRRAAALLGLAALAACAPTKRYHGYAPSDEVLSSISLGDSRDRVIEQVGPPTATGATGTDLYYVRSVFAHQGFFAPEEVRREVLAISFAAGGGVANIERFDLSDGRIVPLSRRVTDDSVESGTFLRQLAGAAGNFDASSIIGEE</sequence>
<name>A0A1G7ATI7_9RHOB</name>